<comment type="caution">
    <text evidence="1">The sequence shown here is derived from an EMBL/GenBank/DDBJ whole genome shotgun (WGS) entry which is preliminary data.</text>
</comment>
<name>A0A8J2KZX0_9HEXA</name>
<keyword evidence="2" id="KW-1185">Reference proteome</keyword>
<dbReference type="AlphaFoldDB" id="A0A8J2KZX0"/>
<proteinExistence type="predicted"/>
<reference evidence="1" key="1">
    <citation type="submission" date="2021-06" db="EMBL/GenBank/DDBJ databases">
        <authorList>
            <person name="Hodson N. C."/>
            <person name="Mongue J. A."/>
            <person name="Jaron S. K."/>
        </authorList>
    </citation>
    <scope>NUCLEOTIDE SEQUENCE</scope>
</reference>
<dbReference type="EMBL" id="CAJVCH010280012">
    <property type="protein sequence ID" value="CAG7734981.1"/>
    <property type="molecule type" value="Genomic_DNA"/>
</dbReference>
<dbReference type="Proteomes" id="UP000708208">
    <property type="component" value="Unassembled WGS sequence"/>
</dbReference>
<accession>A0A8J2KZX0</accession>
<gene>
    <name evidence="1" type="ORF">AFUS01_LOCUS23338</name>
</gene>
<sequence length="159" mass="18363">MVLPRDSNNNCLASTSTWDSFVIAHIIDPSEPQNSNYGMWNGAQWRQWLSDREPLHPAFPRLTQKGINSVVVGSPAEILDAFNDQSHLLNDRFVWTSRRFRMYVFLMSHGGFQRVLDCLELYFAVRLENGRPVHLHASNSHQIRSGNANYNFNDLCREI</sequence>
<evidence type="ECO:0000313" key="1">
    <source>
        <dbReference type="EMBL" id="CAG7734981.1"/>
    </source>
</evidence>
<protein>
    <submittedName>
        <fullName evidence="1">Uncharacterized protein</fullName>
    </submittedName>
</protein>
<organism evidence="1 2">
    <name type="scientific">Allacma fusca</name>
    <dbReference type="NCBI Taxonomy" id="39272"/>
    <lineage>
        <taxon>Eukaryota</taxon>
        <taxon>Metazoa</taxon>
        <taxon>Ecdysozoa</taxon>
        <taxon>Arthropoda</taxon>
        <taxon>Hexapoda</taxon>
        <taxon>Collembola</taxon>
        <taxon>Symphypleona</taxon>
        <taxon>Sminthuridae</taxon>
        <taxon>Allacma</taxon>
    </lineage>
</organism>
<evidence type="ECO:0000313" key="2">
    <source>
        <dbReference type="Proteomes" id="UP000708208"/>
    </source>
</evidence>